<feature type="domain" description="N-acetyltransferase" evidence="3">
    <location>
        <begin position="182"/>
        <end position="319"/>
    </location>
</feature>
<dbReference type="Gene3D" id="3.40.630.30">
    <property type="match status" value="1"/>
</dbReference>
<evidence type="ECO:0000259" key="3">
    <source>
        <dbReference type="PROSITE" id="PS51186"/>
    </source>
</evidence>
<dbReference type="GO" id="GO:0016747">
    <property type="term" value="F:acyltransferase activity, transferring groups other than amino-acyl groups"/>
    <property type="evidence" value="ECO:0007669"/>
    <property type="project" value="InterPro"/>
</dbReference>
<reference evidence="4 5" key="2">
    <citation type="submission" date="2019-09" db="EMBL/GenBank/DDBJ databases">
        <authorList>
            <person name="Jin C."/>
        </authorList>
    </citation>
    <scope>NUCLEOTIDE SEQUENCE [LARGE SCALE GENOMIC DNA]</scope>
    <source>
        <strain evidence="4 5">AN110305</strain>
    </source>
</reference>
<dbReference type="InterPro" id="IPR050832">
    <property type="entry name" value="Bact_Acetyltransf"/>
</dbReference>
<dbReference type="InterPro" id="IPR016181">
    <property type="entry name" value="Acyl_CoA_acyltransferase"/>
</dbReference>
<dbReference type="PANTHER" id="PTHR43877:SF1">
    <property type="entry name" value="ACETYLTRANSFERASE"/>
    <property type="match status" value="1"/>
</dbReference>
<accession>A0A5B2XN94</accession>
<dbReference type="RefSeq" id="WP_149848775.1">
    <property type="nucleotide sequence ID" value="NZ_VUOB01000011.1"/>
</dbReference>
<dbReference type="SUPFAM" id="SSF55729">
    <property type="entry name" value="Acyl-CoA N-acyltransferases (Nat)"/>
    <property type="match status" value="1"/>
</dbReference>
<name>A0A5B2XN94_9PSEU</name>
<reference evidence="4 5" key="1">
    <citation type="submission" date="2019-09" db="EMBL/GenBank/DDBJ databases">
        <title>Goodfellowia gen. nov., a new genus of the Pseudonocardineae related to Actinoalloteichus, containing Goodfellowia coeruleoviolacea gen. nov., comb. nov. gen. nov., comb. nov.</title>
        <authorList>
            <person name="Labeda D."/>
        </authorList>
    </citation>
    <scope>NUCLEOTIDE SEQUENCE [LARGE SCALE GENOMIC DNA]</scope>
    <source>
        <strain evidence="4 5">AN110305</strain>
    </source>
</reference>
<dbReference type="OrthoDB" id="7942268at2"/>
<feature type="domain" description="N-acetyltransferase" evidence="3">
    <location>
        <begin position="1"/>
        <end position="143"/>
    </location>
</feature>
<protein>
    <submittedName>
        <fullName evidence="4">GNAT family N-acetyltransferase</fullName>
    </submittedName>
</protein>
<evidence type="ECO:0000256" key="2">
    <source>
        <dbReference type="ARBA" id="ARBA00023315"/>
    </source>
</evidence>
<evidence type="ECO:0000256" key="1">
    <source>
        <dbReference type="ARBA" id="ARBA00022679"/>
    </source>
</evidence>
<dbReference type="Pfam" id="PF00583">
    <property type="entry name" value="Acetyltransf_1"/>
    <property type="match status" value="2"/>
</dbReference>
<comment type="caution">
    <text evidence="4">The sequence shown here is derived from an EMBL/GenBank/DDBJ whole genome shotgun (WGS) entry which is preliminary data.</text>
</comment>
<dbReference type="Proteomes" id="UP000323454">
    <property type="component" value="Unassembled WGS sequence"/>
</dbReference>
<keyword evidence="1 4" id="KW-0808">Transferase</keyword>
<dbReference type="EMBL" id="VUOB01000011">
    <property type="protein sequence ID" value="KAA2264292.1"/>
    <property type="molecule type" value="Genomic_DNA"/>
</dbReference>
<dbReference type="PANTHER" id="PTHR43877">
    <property type="entry name" value="AMINOALKYLPHOSPHONATE N-ACETYLTRANSFERASE-RELATED-RELATED"/>
    <property type="match status" value="1"/>
</dbReference>
<proteinExistence type="predicted"/>
<evidence type="ECO:0000313" key="5">
    <source>
        <dbReference type="Proteomes" id="UP000323454"/>
    </source>
</evidence>
<keyword evidence="2" id="KW-0012">Acyltransferase</keyword>
<organism evidence="4 5">
    <name type="scientific">Solihabitans fulvus</name>
    <dbReference type="NCBI Taxonomy" id="1892852"/>
    <lineage>
        <taxon>Bacteria</taxon>
        <taxon>Bacillati</taxon>
        <taxon>Actinomycetota</taxon>
        <taxon>Actinomycetes</taxon>
        <taxon>Pseudonocardiales</taxon>
        <taxon>Pseudonocardiaceae</taxon>
        <taxon>Solihabitans</taxon>
    </lineage>
</organism>
<evidence type="ECO:0000313" key="4">
    <source>
        <dbReference type="EMBL" id="KAA2264292.1"/>
    </source>
</evidence>
<gene>
    <name evidence="4" type="ORF">F0L68_07680</name>
</gene>
<dbReference type="PROSITE" id="PS51186">
    <property type="entry name" value="GNAT"/>
    <property type="match status" value="2"/>
</dbReference>
<keyword evidence="5" id="KW-1185">Reference proteome</keyword>
<sequence length="326" mass="36388">MLFRPTVESDLDRVLTCTVTEPISWAKPDRYRINLADGGYRPERTWIAEDGDRILARAVWWGFPDEEHPRALDCVYVHESVTDRAGLAAELLDAAHRAFRERGVPELPAFHIFLPNGWREDPAVAAAVDWRREIAARVGLTDELERLRFEWTPEVGVPAASDRLEFRAEPDDEVMVSVFRRIAVGSLDHATRRELATIDAERQARDDMGIYLSMPGERDWWRLAYTPDGRLAGLAIPSANGSGPVVGYLGVLPEFRGRGYVDDLLGEITRSLAEGGAERIAADTDTTNLPMAAAFERAGYRNFAVRLVLSESVEALPDEVLSESAE</sequence>
<dbReference type="InterPro" id="IPR000182">
    <property type="entry name" value="GNAT_dom"/>
</dbReference>
<dbReference type="AlphaFoldDB" id="A0A5B2XN94"/>
<dbReference type="CDD" id="cd04301">
    <property type="entry name" value="NAT_SF"/>
    <property type="match status" value="2"/>
</dbReference>